<dbReference type="InterPro" id="IPR045584">
    <property type="entry name" value="Pilin-like"/>
</dbReference>
<dbReference type="InterPro" id="IPR010052">
    <property type="entry name" value="T2SS_protein-GspI"/>
</dbReference>
<protein>
    <recommendedName>
        <fullName evidence="9">Type II secretion system protein I</fullName>
        <shortName evidence="9">T2SS minor pseudopilin I</shortName>
    </recommendedName>
</protein>
<dbReference type="Proteomes" id="UP000001868">
    <property type="component" value="Chromosome"/>
</dbReference>
<feature type="transmembrane region" description="Helical" evidence="9">
    <location>
        <begin position="12"/>
        <end position="32"/>
    </location>
</feature>
<dbReference type="STRING" id="450851.PHZ_c0659"/>
<dbReference type="PROSITE" id="PS00409">
    <property type="entry name" value="PROKAR_NTER_METHYL"/>
    <property type="match status" value="1"/>
</dbReference>
<dbReference type="GO" id="GO:0015627">
    <property type="term" value="C:type II protein secretion system complex"/>
    <property type="evidence" value="ECO:0007669"/>
    <property type="project" value="UniProtKB-UniRule"/>
</dbReference>
<dbReference type="HOGENOM" id="CLU_121289_1_0_5"/>
<dbReference type="GO" id="GO:0015628">
    <property type="term" value="P:protein secretion by the type II secretion system"/>
    <property type="evidence" value="ECO:0007669"/>
    <property type="project" value="UniProtKB-UniRule"/>
</dbReference>
<dbReference type="SUPFAM" id="SSF54523">
    <property type="entry name" value="Pili subunits"/>
    <property type="match status" value="1"/>
</dbReference>
<evidence type="ECO:0000256" key="1">
    <source>
        <dbReference type="ARBA" id="ARBA00004377"/>
    </source>
</evidence>
<dbReference type="Pfam" id="PF02501">
    <property type="entry name" value="T2SSI"/>
    <property type="match status" value="1"/>
</dbReference>
<organism evidence="11 12">
    <name type="scientific">Phenylobacterium zucineum (strain HLK1)</name>
    <dbReference type="NCBI Taxonomy" id="450851"/>
    <lineage>
        <taxon>Bacteria</taxon>
        <taxon>Pseudomonadati</taxon>
        <taxon>Pseudomonadota</taxon>
        <taxon>Alphaproteobacteria</taxon>
        <taxon>Caulobacterales</taxon>
        <taxon>Caulobacteraceae</taxon>
        <taxon>Phenylobacterium</taxon>
    </lineage>
</organism>
<comment type="subunit">
    <text evidence="9">Type II secretion is composed of four main components: the outer membrane complex, the inner membrane complex, the cytoplasmic secretion ATPase and the periplasm-spanning pseudopilus.</text>
</comment>
<dbReference type="AlphaFoldDB" id="B4RFJ2"/>
<dbReference type="EMBL" id="CP000747">
    <property type="protein sequence ID" value="ACG77073.1"/>
    <property type="molecule type" value="Genomic_DNA"/>
</dbReference>
<keyword evidence="4 9" id="KW-0488">Methylation</keyword>
<evidence type="ECO:0000259" key="10">
    <source>
        <dbReference type="Pfam" id="PF02501"/>
    </source>
</evidence>
<dbReference type="InterPro" id="IPR003413">
    <property type="entry name" value="T2SS_GspI_C"/>
</dbReference>
<sequence length="120" mass="12643">MPARAEQGFTLLEMLVAMAVLSLGALALLNLAGENTRTAGALEQRFFASVVAENRAVEALTAPAPPALGEERGADRAGRETWRWTRRVSAAGEGMLRVDVRVAGPGDRTAGEVTAFRGPP</sequence>
<dbReference type="Pfam" id="PF07963">
    <property type="entry name" value="N_methyl"/>
    <property type="match status" value="1"/>
</dbReference>
<dbReference type="NCBIfam" id="TIGR01707">
    <property type="entry name" value="gspI"/>
    <property type="match status" value="1"/>
</dbReference>
<comment type="subcellular location">
    <subcellularLocation>
        <location evidence="1 9">Cell inner membrane</location>
        <topology evidence="1 9">Single-pass membrane protein</topology>
    </subcellularLocation>
</comment>
<dbReference type="PANTHER" id="PTHR38779">
    <property type="entry name" value="TYPE II SECRETION SYSTEM PROTEIN I-RELATED"/>
    <property type="match status" value="1"/>
</dbReference>
<keyword evidence="8 9" id="KW-0472">Membrane</keyword>
<evidence type="ECO:0000256" key="3">
    <source>
        <dbReference type="ARBA" id="ARBA00022475"/>
    </source>
</evidence>
<dbReference type="PANTHER" id="PTHR38779:SF2">
    <property type="entry name" value="TYPE II SECRETION SYSTEM PROTEIN I-RELATED"/>
    <property type="match status" value="1"/>
</dbReference>
<dbReference type="NCBIfam" id="TIGR02532">
    <property type="entry name" value="IV_pilin_GFxxxE"/>
    <property type="match status" value="1"/>
</dbReference>
<name>B4RFJ2_PHEZH</name>
<evidence type="ECO:0000256" key="4">
    <source>
        <dbReference type="ARBA" id="ARBA00022481"/>
    </source>
</evidence>
<evidence type="ECO:0000256" key="8">
    <source>
        <dbReference type="ARBA" id="ARBA00023136"/>
    </source>
</evidence>
<dbReference type="InterPro" id="IPR012902">
    <property type="entry name" value="N_methyl_site"/>
</dbReference>
<dbReference type="GO" id="GO:0005886">
    <property type="term" value="C:plasma membrane"/>
    <property type="evidence" value="ECO:0007669"/>
    <property type="project" value="UniProtKB-SubCell"/>
</dbReference>
<evidence type="ECO:0000313" key="11">
    <source>
        <dbReference type="EMBL" id="ACG77073.1"/>
    </source>
</evidence>
<dbReference type="Gene3D" id="3.30.1300.30">
    <property type="entry name" value="GSPII I/J protein-like"/>
    <property type="match status" value="1"/>
</dbReference>
<comment type="similarity">
    <text evidence="2 9">Belongs to the GSP I family.</text>
</comment>
<dbReference type="eggNOG" id="COG2165">
    <property type="taxonomic scope" value="Bacteria"/>
</dbReference>
<proteinExistence type="inferred from homology"/>
<evidence type="ECO:0000256" key="5">
    <source>
        <dbReference type="ARBA" id="ARBA00022519"/>
    </source>
</evidence>
<keyword evidence="6 9" id="KW-0812">Transmembrane</keyword>
<dbReference type="KEGG" id="pzu:PHZ_c0659"/>
<dbReference type="OrthoDB" id="7189314at2"/>
<feature type="domain" description="Type II secretion system protein GspI C-terminal" evidence="10">
    <location>
        <begin position="42"/>
        <end position="115"/>
    </location>
</feature>
<accession>B4RFJ2</accession>
<keyword evidence="5 9" id="KW-0997">Cell inner membrane</keyword>
<keyword evidence="7 9" id="KW-1133">Transmembrane helix</keyword>
<evidence type="ECO:0000256" key="7">
    <source>
        <dbReference type="ARBA" id="ARBA00022989"/>
    </source>
</evidence>
<evidence type="ECO:0000256" key="2">
    <source>
        <dbReference type="ARBA" id="ARBA00008358"/>
    </source>
</evidence>
<keyword evidence="12" id="KW-1185">Reference proteome</keyword>
<evidence type="ECO:0000256" key="9">
    <source>
        <dbReference type="RuleBase" id="RU368030"/>
    </source>
</evidence>
<dbReference type="RefSeq" id="WP_012521221.1">
    <property type="nucleotide sequence ID" value="NC_011144.1"/>
</dbReference>
<reference evidence="11 12" key="1">
    <citation type="journal article" date="2008" name="BMC Genomics">
        <title>Complete genome of Phenylobacterium zucineum - a novel facultative intracellular bacterium isolated from human erythroleukemia cell line K562.</title>
        <authorList>
            <person name="Luo Y."/>
            <person name="Xu X."/>
            <person name="Ding Z."/>
            <person name="Liu Z."/>
            <person name="Zhang B."/>
            <person name="Yan Z."/>
            <person name="Sun J."/>
            <person name="Hu S."/>
            <person name="Hu X."/>
        </authorList>
    </citation>
    <scope>NUCLEOTIDE SEQUENCE [LARGE SCALE GENOMIC DNA]</scope>
    <source>
        <strain evidence="11 12">HLK1</strain>
    </source>
</reference>
<evidence type="ECO:0000313" key="12">
    <source>
        <dbReference type="Proteomes" id="UP000001868"/>
    </source>
</evidence>
<comment type="function">
    <text evidence="9">Component of the type II secretion system required for the energy-dependent secretion of extracellular factors such as proteases and toxins from the periplasm.</text>
</comment>
<comment type="PTM">
    <text evidence="9">Cleaved by prepilin peptidase.</text>
</comment>
<keyword evidence="3" id="KW-1003">Cell membrane</keyword>
<evidence type="ECO:0000256" key="6">
    <source>
        <dbReference type="ARBA" id="ARBA00022692"/>
    </source>
</evidence>
<gene>
    <name evidence="11" type="primary">xcsI</name>
    <name evidence="11" type="ordered locus">PHZ_c0659</name>
</gene>